<dbReference type="EMBL" id="CP042437">
    <property type="protein sequence ID" value="QEC76529.1"/>
    <property type="molecule type" value="Genomic_DNA"/>
</dbReference>
<dbReference type="Pfam" id="PF12867">
    <property type="entry name" value="DinB_2"/>
    <property type="match status" value="1"/>
</dbReference>
<protein>
    <submittedName>
        <fullName evidence="2">DinB family protein</fullName>
    </submittedName>
</protein>
<proteinExistence type="predicted"/>
<organism evidence="2 3">
    <name type="scientific">Mucilaginibacter ginsenosidivorax</name>
    <dbReference type="NCBI Taxonomy" id="862126"/>
    <lineage>
        <taxon>Bacteria</taxon>
        <taxon>Pseudomonadati</taxon>
        <taxon>Bacteroidota</taxon>
        <taxon>Sphingobacteriia</taxon>
        <taxon>Sphingobacteriales</taxon>
        <taxon>Sphingobacteriaceae</taxon>
        <taxon>Mucilaginibacter</taxon>
    </lineage>
</organism>
<dbReference type="RefSeq" id="WP_147053702.1">
    <property type="nucleotide sequence ID" value="NZ_CP042437.1"/>
</dbReference>
<dbReference type="OrthoDB" id="679284at2"/>
<sequence>MDKQTIKAPGNLPEPLTISLESTMNELMQVIASIKPTDFNRVPQPGSWTPAQHLEHLRLSLQGAVSTLNGPAKVTLRSPDQYVDIIKGIFLDFDAQYPAAPTLIPDNKDYDKAPLADDLSAVSEQLKEIVQNQDLTGTCLIPEFTGIGLLTRLEWAAVAVYHAYRHVHKLNAIVRDFASSAGS</sequence>
<dbReference type="Gene3D" id="1.20.120.450">
    <property type="entry name" value="dinb family like domain"/>
    <property type="match status" value="1"/>
</dbReference>
<keyword evidence="3" id="KW-1185">Reference proteome</keyword>
<evidence type="ECO:0000313" key="3">
    <source>
        <dbReference type="Proteomes" id="UP000321362"/>
    </source>
</evidence>
<dbReference type="Proteomes" id="UP000321362">
    <property type="component" value="Chromosome"/>
</dbReference>
<gene>
    <name evidence="2" type="ORF">FSB76_11430</name>
</gene>
<dbReference type="InterPro" id="IPR034660">
    <property type="entry name" value="DinB/YfiT-like"/>
</dbReference>
<dbReference type="InterPro" id="IPR024775">
    <property type="entry name" value="DinB-like"/>
</dbReference>
<reference evidence="2 3" key="1">
    <citation type="journal article" date="2013" name="J. Microbiol.">
        <title>Mucilaginibacter ginsenosidivorax sp. nov., with ginsenoside converting activity isolated from sediment.</title>
        <authorList>
            <person name="Kim J.K."/>
            <person name="Choi T.E."/>
            <person name="Liu Q.M."/>
            <person name="Park H.Y."/>
            <person name="Yi T.H."/>
            <person name="Yoon M.H."/>
            <person name="Kim S.C."/>
            <person name="Im W.T."/>
        </authorList>
    </citation>
    <scope>NUCLEOTIDE SEQUENCE [LARGE SCALE GENOMIC DNA]</scope>
    <source>
        <strain evidence="2 3">KHI28</strain>
    </source>
</reference>
<dbReference type="SUPFAM" id="SSF109854">
    <property type="entry name" value="DinB/YfiT-like putative metalloenzymes"/>
    <property type="match status" value="1"/>
</dbReference>
<dbReference type="AlphaFoldDB" id="A0A5B8VYL0"/>
<evidence type="ECO:0000259" key="1">
    <source>
        <dbReference type="Pfam" id="PF12867"/>
    </source>
</evidence>
<feature type="domain" description="DinB-like" evidence="1">
    <location>
        <begin position="20"/>
        <end position="168"/>
    </location>
</feature>
<name>A0A5B8VYL0_9SPHI</name>
<dbReference type="KEGG" id="mgk:FSB76_11430"/>
<evidence type="ECO:0000313" key="2">
    <source>
        <dbReference type="EMBL" id="QEC76529.1"/>
    </source>
</evidence>
<accession>A0A5B8VYL0</accession>